<reference evidence="6 7" key="1">
    <citation type="submission" date="2019-12" db="EMBL/GenBank/DDBJ databases">
        <title>Genomic-based taxomic classification of the family Erythrobacteraceae.</title>
        <authorList>
            <person name="Xu L."/>
        </authorList>
    </citation>
    <scope>NUCLEOTIDE SEQUENCE [LARGE SCALE GENOMIC DNA]</scope>
    <source>
        <strain evidence="6 7">100921-2</strain>
    </source>
</reference>
<dbReference type="EC" id="1.5.1.2" evidence="4"/>
<protein>
    <recommendedName>
        <fullName evidence="4">Pyrroline-5-carboxylate reductase</fullName>
        <shortName evidence="4">P5C reductase</shortName>
        <shortName evidence="4">P5CR</shortName>
        <ecNumber evidence="4">1.5.1.2</ecNumber>
    </recommendedName>
    <alternativeName>
        <fullName evidence="4">PCA reductase</fullName>
    </alternativeName>
</protein>
<keyword evidence="7" id="KW-1185">Reference proteome</keyword>
<gene>
    <name evidence="4" type="primary">proC</name>
    <name evidence="6" type="ORF">GRI40_04975</name>
</gene>
<evidence type="ECO:0000313" key="7">
    <source>
        <dbReference type="Proteomes" id="UP000439522"/>
    </source>
</evidence>
<evidence type="ECO:0000256" key="1">
    <source>
        <dbReference type="ARBA" id="ARBA00005525"/>
    </source>
</evidence>
<organism evidence="6 7">
    <name type="scientific">Tsuneonella aeria</name>
    <dbReference type="NCBI Taxonomy" id="1837929"/>
    <lineage>
        <taxon>Bacteria</taxon>
        <taxon>Pseudomonadati</taxon>
        <taxon>Pseudomonadota</taxon>
        <taxon>Alphaproteobacteria</taxon>
        <taxon>Sphingomonadales</taxon>
        <taxon>Erythrobacteraceae</taxon>
        <taxon>Tsuneonella</taxon>
    </lineage>
</organism>
<evidence type="ECO:0000256" key="2">
    <source>
        <dbReference type="ARBA" id="ARBA00022857"/>
    </source>
</evidence>
<dbReference type="SUPFAM" id="SSF48179">
    <property type="entry name" value="6-phosphogluconate dehydrogenase C-terminal domain-like"/>
    <property type="match status" value="1"/>
</dbReference>
<evidence type="ECO:0000256" key="4">
    <source>
        <dbReference type="HAMAP-Rule" id="MF_01925"/>
    </source>
</evidence>
<comment type="pathway">
    <text evidence="4">Amino-acid biosynthesis; L-proline biosynthesis; L-proline from L-glutamate 5-semialdehyde: step 1/1.</text>
</comment>
<feature type="domain" description="Pyrroline-5-carboxylate reductase dimerisation" evidence="5">
    <location>
        <begin position="142"/>
        <end position="247"/>
    </location>
</feature>
<keyword evidence="4" id="KW-0028">Amino-acid biosynthesis</keyword>
<comment type="subcellular location">
    <subcellularLocation>
        <location evidence="4">Cytoplasm</location>
    </subcellularLocation>
</comment>
<comment type="similarity">
    <text evidence="1 4">Belongs to the pyrroline-5-carboxylate reductase family.</text>
</comment>
<comment type="caution">
    <text evidence="6">The sequence shown here is derived from an EMBL/GenBank/DDBJ whole genome shotgun (WGS) entry which is preliminary data.</text>
</comment>
<dbReference type="Pfam" id="PF14748">
    <property type="entry name" value="P5CR_dimer"/>
    <property type="match status" value="1"/>
</dbReference>
<comment type="catalytic activity">
    <reaction evidence="4">
        <text>L-proline + NADP(+) = (S)-1-pyrroline-5-carboxylate + NADPH + 2 H(+)</text>
        <dbReference type="Rhea" id="RHEA:14109"/>
        <dbReference type="ChEBI" id="CHEBI:15378"/>
        <dbReference type="ChEBI" id="CHEBI:17388"/>
        <dbReference type="ChEBI" id="CHEBI:57783"/>
        <dbReference type="ChEBI" id="CHEBI:58349"/>
        <dbReference type="ChEBI" id="CHEBI:60039"/>
        <dbReference type="EC" id="1.5.1.2"/>
    </reaction>
</comment>
<dbReference type="Gene3D" id="3.40.50.720">
    <property type="entry name" value="NAD(P)-binding Rossmann-like Domain"/>
    <property type="match status" value="1"/>
</dbReference>
<dbReference type="InterPro" id="IPR029036">
    <property type="entry name" value="P5CR_dimer"/>
</dbReference>
<sequence>MACAMVEGWLRAGIPAASITACGPNPKATPDGVRFTQGVPSAAPDILLLGMKPQALAAAAPGLQPVVRAGTTVISILAGVELATLTRHFPGAAGVVRLMPNLAAAIGKSPCALVATGLSAERRAEVTRLAEALGAAEWLADENLFDLVTALAGSGPGFVYRFIDALATAGADLGLAPDQARRLAVQMTEGAAMLAAASADSPAALADKVASPGGMTRRGLDVLDADGALVKLVTETLRAARDRGREMADAARGEG</sequence>
<accession>A0A6I4TCS9</accession>
<keyword evidence="3 4" id="KW-0560">Oxidoreductase</keyword>
<dbReference type="EMBL" id="WTZA01000001">
    <property type="protein sequence ID" value="MXO74574.1"/>
    <property type="molecule type" value="Genomic_DNA"/>
</dbReference>
<dbReference type="PROSITE" id="PS00521">
    <property type="entry name" value="P5CR"/>
    <property type="match status" value="1"/>
</dbReference>
<keyword evidence="4" id="KW-0963">Cytoplasm</keyword>
<dbReference type="GO" id="GO:0005737">
    <property type="term" value="C:cytoplasm"/>
    <property type="evidence" value="ECO:0007669"/>
    <property type="project" value="UniProtKB-SubCell"/>
</dbReference>
<dbReference type="PANTHER" id="PTHR11645">
    <property type="entry name" value="PYRROLINE-5-CARBOXYLATE REDUCTASE"/>
    <property type="match status" value="1"/>
</dbReference>
<evidence type="ECO:0000313" key="6">
    <source>
        <dbReference type="EMBL" id="MXO74574.1"/>
    </source>
</evidence>
<dbReference type="SUPFAM" id="SSF51735">
    <property type="entry name" value="NAD(P)-binding Rossmann-fold domains"/>
    <property type="match status" value="1"/>
</dbReference>
<dbReference type="Proteomes" id="UP000439522">
    <property type="component" value="Unassembled WGS sequence"/>
</dbReference>
<dbReference type="OrthoDB" id="9805754at2"/>
<dbReference type="Gene3D" id="1.10.3730.10">
    <property type="entry name" value="ProC C-terminal domain-like"/>
    <property type="match status" value="1"/>
</dbReference>
<proteinExistence type="inferred from homology"/>
<dbReference type="AlphaFoldDB" id="A0A6I4TCS9"/>
<dbReference type="GO" id="GO:0055129">
    <property type="term" value="P:L-proline biosynthetic process"/>
    <property type="evidence" value="ECO:0007669"/>
    <property type="project" value="UniProtKB-UniRule"/>
</dbReference>
<dbReference type="InterPro" id="IPR000304">
    <property type="entry name" value="Pyrroline-COOH_reductase"/>
</dbReference>
<dbReference type="InterPro" id="IPR036291">
    <property type="entry name" value="NAD(P)-bd_dom_sf"/>
</dbReference>
<dbReference type="InterPro" id="IPR053790">
    <property type="entry name" value="P5CR-like_CS"/>
</dbReference>
<dbReference type="PANTHER" id="PTHR11645:SF0">
    <property type="entry name" value="PYRROLINE-5-CARBOXYLATE REDUCTASE 3"/>
    <property type="match status" value="1"/>
</dbReference>
<evidence type="ECO:0000259" key="5">
    <source>
        <dbReference type="Pfam" id="PF14748"/>
    </source>
</evidence>
<dbReference type="HAMAP" id="MF_01925">
    <property type="entry name" value="P5C_reductase"/>
    <property type="match status" value="1"/>
</dbReference>
<comment type="function">
    <text evidence="4">Catalyzes the reduction of 1-pyrroline-5-carboxylate (PCA) to L-proline.</text>
</comment>
<dbReference type="UniPathway" id="UPA00098">
    <property type="reaction ID" value="UER00361"/>
</dbReference>
<dbReference type="GO" id="GO:0004735">
    <property type="term" value="F:pyrroline-5-carboxylate reductase activity"/>
    <property type="evidence" value="ECO:0007669"/>
    <property type="project" value="UniProtKB-UniRule"/>
</dbReference>
<evidence type="ECO:0000256" key="3">
    <source>
        <dbReference type="ARBA" id="ARBA00023002"/>
    </source>
</evidence>
<comment type="catalytic activity">
    <reaction evidence="4">
        <text>L-proline + NAD(+) = (S)-1-pyrroline-5-carboxylate + NADH + 2 H(+)</text>
        <dbReference type="Rhea" id="RHEA:14105"/>
        <dbReference type="ChEBI" id="CHEBI:15378"/>
        <dbReference type="ChEBI" id="CHEBI:17388"/>
        <dbReference type="ChEBI" id="CHEBI:57540"/>
        <dbReference type="ChEBI" id="CHEBI:57945"/>
        <dbReference type="ChEBI" id="CHEBI:60039"/>
        <dbReference type="EC" id="1.5.1.2"/>
    </reaction>
</comment>
<name>A0A6I4TCS9_9SPHN</name>
<keyword evidence="2 4" id="KW-0521">NADP</keyword>
<keyword evidence="4" id="KW-0641">Proline biosynthesis</keyword>
<dbReference type="PIRSF" id="PIRSF000193">
    <property type="entry name" value="Pyrrol-5-carb_rd"/>
    <property type="match status" value="1"/>
</dbReference>
<dbReference type="InterPro" id="IPR008927">
    <property type="entry name" value="6-PGluconate_DH-like_C_sf"/>
</dbReference>
<dbReference type="FunFam" id="1.10.3730.10:FF:000001">
    <property type="entry name" value="Pyrroline-5-carboxylate reductase"/>
    <property type="match status" value="1"/>
</dbReference>